<organism evidence="1">
    <name type="scientific">marine sediment metagenome</name>
    <dbReference type="NCBI Taxonomy" id="412755"/>
    <lineage>
        <taxon>unclassified sequences</taxon>
        <taxon>metagenomes</taxon>
        <taxon>ecological metagenomes</taxon>
    </lineage>
</organism>
<dbReference type="AlphaFoldDB" id="X1VWD0"/>
<proteinExistence type="predicted"/>
<gene>
    <name evidence="1" type="ORF">S12H4_60456</name>
</gene>
<feature type="non-terminal residue" evidence="1">
    <location>
        <position position="1"/>
    </location>
</feature>
<sequence length="69" mass="8025">FNSGLYGYVVRRSNLQRLINIVKRFDSPFIDVQLRNCFGEFPALFVVSELIKHINGKSSRTTLDKYKSK</sequence>
<comment type="caution">
    <text evidence="1">The sequence shown here is derived from an EMBL/GenBank/DDBJ whole genome shotgun (WGS) entry which is preliminary data.</text>
</comment>
<accession>X1VWD0</accession>
<protein>
    <submittedName>
        <fullName evidence="1">Uncharacterized protein</fullName>
    </submittedName>
</protein>
<evidence type="ECO:0000313" key="1">
    <source>
        <dbReference type="EMBL" id="GAJ22771.1"/>
    </source>
</evidence>
<name>X1VWD0_9ZZZZ</name>
<reference evidence="1" key="1">
    <citation type="journal article" date="2014" name="Front. Microbiol.">
        <title>High frequency of phylogenetically diverse reductive dehalogenase-homologous genes in deep subseafloor sedimentary metagenomes.</title>
        <authorList>
            <person name="Kawai M."/>
            <person name="Futagami T."/>
            <person name="Toyoda A."/>
            <person name="Takaki Y."/>
            <person name="Nishi S."/>
            <person name="Hori S."/>
            <person name="Arai W."/>
            <person name="Tsubouchi T."/>
            <person name="Morono Y."/>
            <person name="Uchiyama I."/>
            <person name="Ito T."/>
            <person name="Fujiyama A."/>
            <person name="Inagaki F."/>
            <person name="Takami H."/>
        </authorList>
    </citation>
    <scope>NUCLEOTIDE SEQUENCE</scope>
    <source>
        <strain evidence="1">Expedition CK06-06</strain>
    </source>
</reference>
<dbReference type="EMBL" id="BARW01039796">
    <property type="protein sequence ID" value="GAJ22771.1"/>
    <property type="molecule type" value="Genomic_DNA"/>
</dbReference>